<protein>
    <submittedName>
        <fullName evidence="1">Uncharacterized protein</fullName>
    </submittedName>
</protein>
<organism evidence="1 2">
    <name type="scientific">Segatella hominis</name>
    <dbReference type="NCBI Taxonomy" id="2518605"/>
    <lineage>
        <taxon>Bacteria</taxon>
        <taxon>Pseudomonadati</taxon>
        <taxon>Bacteroidota</taxon>
        <taxon>Bacteroidia</taxon>
        <taxon>Bacteroidales</taxon>
        <taxon>Prevotellaceae</taxon>
        <taxon>Segatella</taxon>
    </lineage>
</organism>
<keyword evidence="2" id="KW-1185">Reference proteome</keyword>
<gene>
    <name evidence="1" type="ORF">EXN75_05200</name>
</gene>
<evidence type="ECO:0000313" key="2">
    <source>
        <dbReference type="Proteomes" id="UP000297872"/>
    </source>
</evidence>
<dbReference type="GeneID" id="302994692"/>
<proteinExistence type="predicted"/>
<dbReference type="EMBL" id="SGVY01000009">
    <property type="protein sequence ID" value="TFH82943.1"/>
    <property type="molecule type" value="Genomic_DNA"/>
</dbReference>
<reference evidence="1 2" key="1">
    <citation type="submission" date="2019-02" db="EMBL/GenBank/DDBJ databases">
        <title>Draft Genome Sequence of the Prevotella sp. BCRC 81118, Isolated from Human Feces.</title>
        <authorList>
            <person name="Huang C.-H."/>
        </authorList>
    </citation>
    <scope>NUCLEOTIDE SEQUENCE [LARGE SCALE GENOMIC DNA]</scope>
    <source>
        <strain evidence="1 2">BCRC 81118</strain>
    </source>
</reference>
<evidence type="ECO:0000313" key="1">
    <source>
        <dbReference type="EMBL" id="TFH82943.1"/>
    </source>
</evidence>
<accession>A0A4Y8VRJ3</accession>
<sequence>MGKKVLQKASHTPLSFFPGQEKIFLCPGENFSLGIYQCFSNKKKQSTDLTKPIDCSVCHPLTIYKTKLNNFNI</sequence>
<comment type="caution">
    <text evidence="1">The sequence shown here is derived from an EMBL/GenBank/DDBJ whole genome shotgun (WGS) entry which is preliminary data.</text>
</comment>
<dbReference type="AlphaFoldDB" id="A0A4Y8VRJ3"/>
<dbReference type="Proteomes" id="UP000297872">
    <property type="component" value="Unassembled WGS sequence"/>
</dbReference>
<dbReference type="RefSeq" id="WP_134843013.1">
    <property type="nucleotide sequence ID" value="NZ_SGVY01000009.1"/>
</dbReference>
<name>A0A4Y8VRJ3_9BACT</name>